<dbReference type="AlphaFoldDB" id="A0A3D8IY79"/>
<accession>A0A3D8IY79</accession>
<evidence type="ECO:0000256" key="1">
    <source>
        <dbReference type="ARBA" id="ARBA00022676"/>
    </source>
</evidence>
<evidence type="ECO:0000256" key="2">
    <source>
        <dbReference type="ARBA" id="ARBA00022679"/>
    </source>
</evidence>
<proteinExistence type="predicted"/>
<keyword evidence="4" id="KW-1185">Reference proteome</keyword>
<dbReference type="PANTHER" id="PTHR30160:SF15">
    <property type="entry name" value="GLYCOSYLTRANSFERASE HI_0523-RELATED"/>
    <property type="match status" value="1"/>
</dbReference>
<dbReference type="PANTHER" id="PTHR30160">
    <property type="entry name" value="TETRAACYLDISACCHARIDE 4'-KINASE-RELATED"/>
    <property type="match status" value="1"/>
</dbReference>
<dbReference type="SUPFAM" id="SSF53756">
    <property type="entry name" value="UDP-Glycosyltransferase/glycogen phosphorylase"/>
    <property type="match status" value="1"/>
</dbReference>
<dbReference type="InterPro" id="IPR002201">
    <property type="entry name" value="Glyco_trans_9"/>
</dbReference>
<reference evidence="3 4" key="1">
    <citation type="submission" date="2018-04" db="EMBL/GenBank/DDBJ databases">
        <title>Novel Campyloabacter and Helicobacter Species and Strains.</title>
        <authorList>
            <person name="Mannion A.J."/>
            <person name="Shen Z."/>
            <person name="Fox J.G."/>
        </authorList>
    </citation>
    <scope>NUCLEOTIDE SEQUENCE [LARGE SCALE GENOMIC DNA]</scope>
    <source>
        <strain evidence="3 4">ATCC 700242</strain>
    </source>
</reference>
<sequence>MKVGFYRNALIGDTLVALRAIYSIKALYPHCKLVVYTNDIGIEIYQDFDFIDELFNLNTHSYEQTLEHINLLEFDEFILTQPIKTPCNLLAKSNVKRIISLLSPRNFYRLKFHNIFISRNFNSTPQYKRLLRLVREIDKKIFDEGYSKIDFSPITLKPKDYHFAYAQKFLDENYAQNFKYCVMINPYSRTCSHSLTSNGWIKLITILAKRYCEVFFIIPTYEGNPQSFDFPKLQNLKLFYNTLDLYNLIALTSKTNLLISPSTGNAHIANNLNIPLIGIFSKRDTMLWIGENMRLENLVIVPKKREQLTKDDEDKIIHKVIERFEEFCKQ</sequence>
<keyword evidence="1" id="KW-0328">Glycosyltransferase</keyword>
<dbReference type="OrthoDB" id="5329165at2"/>
<protein>
    <submittedName>
        <fullName evidence="3">Lipopolysaccharide heptosyltransferase family protein</fullName>
    </submittedName>
</protein>
<comment type="caution">
    <text evidence="3">The sequence shown here is derived from an EMBL/GenBank/DDBJ whole genome shotgun (WGS) entry which is preliminary data.</text>
</comment>
<dbReference type="GO" id="GO:0008713">
    <property type="term" value="F:ADP-heptose-lipopolysaccharide heptosyltransferase activity"/>
    <property type="evidence" value="ECO:0007669"/>
    <property type="project" value="TreeGrafter"/>
</dbReference>
<gene>
    <name evidence="3" type="ORF">CQA62_00605</name>
</gene>
<evidence type="ECO:0000313" key="3">
    <source>
        <dbReference type="EMBL" id="RDU69946.1"/>
    </source>
</evidence>
<dbReference type="GO" id="GO:0009244">
    <property type="term" value="P:lipopolysaccharide core region biosynthetic process"/>
    <property type="evidence" value="ECO:0007669"/>
    <property type="project" value="TreeGrafter"/>
</dbReference>
<organism evidence="3 4">
    <name type="scientific">Helicobacter cholecystus</name>
    <dbReference type="NCBI Taxonomy" id="45498"/>
    <lineage>
        <taxon>Bacteria</taxon>
        <taxon>Pseudomonadati</taxon>
        <taxon>Campylobacterota</taxon>
        <taxon>Epsilonproteobacteria</taxon>
        <taxon>Campylobacterales</taxon>
        <taxon>Helicobacteraceae</taxon>
        <taxon>Helicobacter</taxon>
    </lineage>
</organism>
<dbReference type="Proteomes" id="UP000257067">
    <property type="component" value="Unassembled WGS sequence"/>
</dbReference>
<dbReference type="EMBL" id="NXLU01000001">
    <property type="protein sequence ID" value="RDU69946.1"/>
    <property type="molecule type" value="Genomic_DNA"/>
</dbReference>
<dbReference type="Gene3D" id="3.40.50.2000">
    <property type="entry name" value="Glycogen Phosphorylase B"/>
    <property type="match status" value="2"/>
</dbReference>
<dbReference type="GO" id="GO:0005829">
    <property type="term" value="C:cytosol"/>
    <property type="evidence" value="ECO:0007669"/>
    <property type="project" value="TreeGrafter"/>
</dbReference>
<dbReference type="InterPro" id="IPR051199">
    <property type="entry name" value="LPS_LOS_Heptosyltrfase"/>
</dbReference>
<dbReference type="RefSeq" id="WP_104723676.1">
    <property type="nucleotide sequence ID" value="NZ_FZNE01000002.1"/>
</dbReference>
<dbReference type="Pfam" id="PF01075">
    <property type="entry name" value="Glyco_transf_9"/>
    <property type="match status" value="1"/>
</dbReference>
<evidence type="ECO:0000313" key="4">
    <source>
        <dbReference type="Proteomes" id="UP000257067"/>
    </source>
</evidence>
<name>A0A3D8IY79_9HELI</name>
<keyword evidence="2 3" id="KW-0808">Transferase</keyword>